<evidence type="ECO:0000313" key="1">
    <source>
        <dbReference type="EMBL" id="KAH9556566.1"/>
    </source>
</evidence>
<keyword evidence="2" id="KW-1185">Reference proteome</keyword>
<name>A0ACB8HK16_9BRYO</name>
<gene>
    <name evidence="1" type="ORF">CY35_07G036000</name>
</gene>
<sequence>MLQCEGAVTQLRLVGGGGRSNMAVRLWSCSMQGLLLRVRFPRTRAVIPCQILAQCPRVKATPMSPRLSRAFANAVALEEHPESIRKKERMSRQERTALVESFVLKHMNSNDGAFPSVSVVLKGTGGGRNVVKDIMSELESRYVKGRPLATASQDSSSDEDASEKIKEQDPLADTLDQVPEFHSGEDGNSMEVDKQLKTMGVNGIGRDFSSGEQSLNTSFEVEYEGFRGRKDLGQGGLILTNGQMTGASKGEIETHSGLWARLRGIGSSAIKKQDSSQQASQQQKLTDGGGAVSTGLEFEESAESGSDEDDDDDDDDEDEDDGDNDDDEAVDYNHSSNAGLSYPELSEGGGDEYNVSRPGGLGKRALHNGMRTSKDAPIGKYGLFVRYLSPQATSEDMKEAFQDCGEIVRTQPIRTRINSKFTYGFVDFKTPEGLKNALDKPKVYIRGVRIQKEAASTTRGKLDKVILAGTTQYRPLPISEVKTGSPSAASGSDLLRRSRNLVSVQGLPLHIPLLEVEKALSVYGEVIRSEIKHEESRACCAHMEFQTEYARENALRANAVHIRGVQYPILRVDPFMTSVVRLTNIGLRPEEHKIAATCELFGQVEKVVARSDTMVDVYFQTSEIKKMPSILNRLNEVNMEGIRWQAEPAPRLSPDSLPTLSSSNYGQEWLQHQSERLLQKVENTIKQLTVDLEDLQELVRLNRNSTISSRDSRKTSIDNSFLFRGDL</sequence>
<dbReference type="EMBL" id="CM038913">
    <property type="protein sequence ID" value="KAH9556566.1"/>
    <property type="molecule type" value="Genomic_DNA"/>
</dbReference>
<comment type="caution">
    <text evidence="1">The sequence shown here is derived from an EMBL/GenBank/DDBJ whole genome shotgun (WGS) entry which is preliminary data.</text>
</comment>
<protein>
    <submittedName>
        <fullName evidence="1">Uncharacterized protein</fullName>
    </submittedName>
</protein>
<organism evidence="1 2">
    <name type="scientific">Sphagnum magellanicum</name>
    <dbReference type="NCBI Taxonomy" id="128215"/>
    <lineage>
        <taxon>Eukaryota</taxon>
        <taxon>Viridiplantae</taxon>
        <taxon>Streptophyta</taxon>
        <taxon>Embryophyta</taxon>
        <taxon>Bryophyta</taxon>
        <taxon>Sphagnophytina</taxon>
        <taxon>Sphagnopsida</taxon>
        <taxon>Sphagnales</taxon>
        <taxon>Sphagnaceae</taxon>
        <taxon>Sphagnum</taxon>
    </lineage>
</organism>
<accession>A0ACB8HK16</accession>
<evidence type="ECO:0000313" key="2">
    <source>
        <dbReference type="Proteomes" id="UP000828922"/>
    </source>
</evidence>
<proteinExistence type="predicted"/>
<dbReference type="Proteomes" id="UP000828922">
    <property type="component" value="Linkage Group LG07"/>
</dbReference>
<reference evidence="2" key="1">
    <citation type="journal article" date="2022" name="New Phytol.">
        <title>Phylogenomic structure and speciation in an emerging model: the Sphagnum magellanicum complex (Bryophyta).</title>
        <authorList>
            <person name="Shaw A.J."/>
            <person name="Piatkowski B."/>
            <person name="Duffy A.M."/>
            <person name="Aguero B."/>
            <person name="Imwattana K."/>
            <person name="Nieto-Lugilde M."/>
            <person name="Healey A."/>
            <person name="Weston D.J."/>
            <person name="Patel M.N."/>
            <person name="Schmutz J."/>
            <person name="Grimwood J."/>
            <person name="Yavitt J.B."/>
            <person name="Hassel K."/>
            <person name="Stenoien H.K."/>
            <person name="Flatberg K.I."/>
            <person name="Bickford C.P."/>
            <person name="Hicks K.A."/>
        </authorList>
    </citation>
    <scope>NUCLEOTIDE SEQUENCE [LARGE SCALE GENOMIC DNA]</scope>
</reference>